<dbReference type="PANTHER" id="PTHR23308">
    <property type="entry name" value="NUCLEAR INHIBITOR OF PROTEIN PHOSPHATASE-1"/>
    <property type="match status" value="1"/>
</dbReference>
<organism evidence="2">
    <name type="scientific">human gut metagenome</name>
    <dbReference type="NCBI Taxonomy" id="408170"/>
    <lineage>
        <taxon>unclassified sequences</taxon>
        <taxon>metagenomes</taxon>
        <taxon>organismal metagenomes</taxon>
    </lineage>
</organism>
<evidence type="ECO:0000313" key="2">
    <source>
        <dbReference type="EMBL" id="EKC67132.1"/>
    </source>
</evidence>
<reference evidence="2" key="1">
    <citation type="journal article" date="2013" name="Environ. Microbiol.">
        <title>Microbiota from the distal guts of lean and obese adolescents exhibit partial functional redundancy besides clear differences in community structure.</title>
        <authorList>
            <person name="Ferrer M."/>
            <person name="Ruiz A."/>
            <person name="Lanza F."/>
            <person name="Haange S.B."/>
            <person name="Oberbach A."/>
            <person name="Till H."/>
            <person name="Bargiela R."/>
            <person name="Campoy C."/>
            <person name="Segura M.T."/>
            <person name="Richter M."/>
            <person name="von Bergen M."/>
            <person name="Seifert J."/>
            <person name="Suarez A."/>
        </authorList>
    </citation>
    <scope>NUCLEOTIDE SEQUENCE</scope>
</reference>
<dbReference type="PROSITE" id="PS50006">
    <property type="entry name" value="FHA_DOMAIN"/>
    <property type="match status" value="1"/>
</dbReference>
<dbReference type="AlphaFoldDB" id="K1T2L4"/>
<name>K1T2L4_9ZZZZ</name>
<dbReference type="InterPro" id="IPR008984">
    <property type="entry name" value="SMAD_FHA_dom_sf"/>
</dbReference>
<dbReference type="InterPro" id="IPR050923">
    <property type="entry name" value="Cell_Proc_Reg/RNA_Proc"/>
</dbReference>
<proteinExistence type="predicted"/>
<feature type="non-terminal residue" evidence="2">
    <location>
        <position position="1"/>
    </location>
</feature>
<dbReference type="Gene3D" id="2.60.200.20">
    <property type="match status" value="1"/>
</dbReference>
<dbReference type="Pfam" id="PF00498">
    <property type="entry name" value="FHA"/>
    <property type="match status" value="1"/>
</dbReference>
<comment type="caution">
    <text evidence="2">The sequence shown here is derived from an EMBL/GenBank/DDBJ whole genome shotgun (WGS) entry which is preliminary data.</text>
</comment>
<dbReference type="CDD" id="cd00060">
    <property type="entry name" value="FHA"/>
    <property type="match status" value="1"/>
</dbReference>
<dbReference type="EMBL" id="AJWY01006338">
    <property type="protein sequence ID" value="EKC67132.1"/>
    <property type="molecule type" value="Genomic_DNA"/>
</dbReference>
<accession>K1T2L4</accession>
<sequence>GKSKLSSDYIVDSPVVSRVHLRLSEEMSNYYVEDLNSTNGTYVNGQKLEPHKPKEINVGDQITVADIDFIVE</sequence>
<dbReference type="InterPro" id="IPR000253">
    <property type="entry name" value="FHA_dom"/>
</dbReference>
<feature type="domain" description="FHA" evidence="1">
    <location>
        <begin position="1"/>
        <end position="48"/>
    </location>
</feature>
<gene>
    <name evidence="2" type="ORF">LEA_09464</name>
</gene>
<evidence type="ECO:0000259" key="1">
    <source>
        <dbReference type="PROSITE" id="PS50006"/>
    </source>
</evidence>
<dbReference type="SMART" id="SM00240">
    <property type="entry name" value="FHA"/>
    <property type="match status" value="1"/>
</dbReference>
<dbReference type="SUPFAM" id="SSF49879">
    <property type="entry name" value="SMAD/FHA domain"/>
    <property type="match status" value="1"/>
</dbReference>
<protein>
    <submittedName>
        <fullName evidence="2">FHA domain containing protein</fullName>
    </submittedName>
</protein>